<dbReference type="InterPro" id="IPR019734">
    <property type="entry name" value="TPR_rpt"/>
</dbReference>
<dbReference type="RefSeq" id="WP_074774098.1">
    <property type="nucleotide sequence ID" value="NZ_FNKP01000004.1"/>
</dbReference>
<evidence type="ECO:0000313" key="3">
    <source>
        <dbReference type="Proteomes" id="UP000183487"/>
    </source>
</evidence>
<organism evidence="2 3">
    <name type="scientific">Paraburkholderia fungorum</name>
    <dbReference type="NCBI Taxonomy" id="134537"/>
    <lineage>
        <taxon>Bacteria</taxon>
        <taxon>Pseudomonadati</taxon>
        <taxon>Pseudomonadota</taxon>
        <taxon>Betaproteobacteria</taxon>
        <taxon>Burkholderiales</taxon>
        <taxon>Burkholderiaceae</taxon>
        <taxon>Paraburkholderia</taxon>
    </lineage>
</organism>
<dbReference type="InterPro" id="IPR011990">
    <property type="entry name" value="TPR-like_helical_dom_sf"/>
</dbReference>
<gene>
    <name evidence="2" type="ORF">SAMN05443245_7434</name>
</gene>
<dbReference type="PROSITE" id="PS50005">
    <property type="entry name" value="TPR"/>
    <property type="match status" value="1"/>
</dbReference>
<evidence type="ECO:0000256" key="1">
    <source>
        <dbReference type="PROSITE-ProRule" id="PRU00339"/>
    </source>
</evidence>
<reference evidence="3" key="1">
    <citation type="submission" date="2016-10" db="EMBL/GenBank/DDBJ databases">
        <authorList>
            <person name="Varghese N."/>
        </authorList>
    </citation>
    <scope>NUCLEOTIDE SEQUENCE [LARGE SCALE GENOMIC DNA]</scope>
    <source>
        <strain evidence="3">GAS106B</strain>
    </source>
</reference>
<proteinExistence type="predicted"/>
<dbReference type="Proteomes" id="UP000183487">
    <property type="component" value="Unassembled WGS sequence"/>
</dbReference>
<keyword evidence="1" id="KW-0802">TPR repeat</keyword>
<dbReference type="OrthoDB" id="3699861at2"/>
<feature type="repeat" description="TPR" evidence="1">
    <location>
        <begin position="284"/>
        <end position="317"/>
    </location>
</feature>
<keyword evidence="3" id="KW-1185">Reference proteome</keyword>
<protein>
    <submittedName>
        <fullName evidence="2">Tetratricopeptide repeat-containing protein</fullName>
    </submittedName>
</protein>
<dbReference type="AlphaFoldDB" id="A0A1H1JX01"/>
<sequence>MLFAGEMLKSEVENVPFWFQRHFPLDYRTEITKETRLFQYAVQQPSALPAALASPSWDALVHRCKDWHLLSFESAQLVIRILFLLGFYGHAIDLLQRDARVHHAAPGWSSLMVAAAKVKIYRSGFLSDGEMSDVVESLNKCVIEKGASLRTRLSAHQHLFLIYLTDFKDLQSATRHITAVEQMLIELDGEMSTFERSVRVSSWYRAAAMIPFAKRDHSDTRAYMASSESIATGLQPTNEFERLIKQDLLYSIYESSMKAALGSGEIAKARELATQQTKRFPFDVAAYFELGEVCVEDGDTRAAASAFHRAAMFGPPGTAHAYFMSAQCYRDQNLPTHALRCLDACLRVDELAISASDELEELADEAFPFLRECGKNMSGLIPDRSTTTNLEGAI</sequence>
<evidence type="ECO:0000313" key="2">
    <source>
        <dbReference type="EMBL" id="SDR54466.1"/>
    </source>
</evidence>
<dbReference type="SUPFAM" id="SSF48452">
    <property type="entry name" value="TPR-like"/>
    <property type="match status" value="1"/>
</dbReference>
<name>A0A1H1JX01_9BURK</name>
<dbReference type="EMBL" id="FNKP01000004">
    <property type="protein sequence ID" value="SDR54466.1"/>
    <property type="molecule type" value="Genomic_DNA"/>
</dbReference>
<accession>A0A1H1JX01</accession>
<dbReference type="Gene3D" id="1.25.40.10">
    <property type="entry name" value="Tetratricopeptide repeat domain"/>
    <property type="match status" value="1"/>
</dbReference>